<dbReference type="EMBL" id="LAZR01040674">
    <property type="protein sequence ID" value="KKL13897.1"/>
    <property type="molecule type" value="Genomic_DNA"/>
</dbReference>
<protein>
    <recommendedName>
        <fullName evidence="2">Phage tail tape measure protein domain-containing protein</fullName>
    </recommendedName>
</protein>
<evidence type="ECO:0008006" key="2">
    <source>
        <dbReference type="Google" id="ProtNLM"/>
    </source>
</evidence>
<organism evidence="1">
    <name type="scientific">marine sediment metagenome</name>
    <dbReference type="NCBI Taxonomy" id="412755"/>
    <lineage>
        <taxon>unclassified sequences</taxon>
        <taxon>metagenomes</taxon>
        <taxon>ecological metagenomes</taxon>
    </lineage>
</organism>
<accession>A0A0F9BJB4</accession>
<reference evidence="1" key="1">
    <citation type="journal article" date="2015" name="Nature">
        <title>Complex archaea that bridge the gap between prokaryotes and eukaryotes.</title>
        <authorList>
            <person name="Spang A."/>
            <person name="Saw J.H."/>
            <person name="Jorgensen S.L."/>
            <person name="Zaremba-Niedzwiedzka K."/>
            <person name="Martijn J."/>
            <person name="Lind A.E."/>
            <person name="van Eijk R."/>
            <person name="Schleper C."/>
            <person name="Guy L."/>
            <person name="Ettema T.J."/>
        </authorList>
    </citation>
    <scope>NUCLEOTIDE SEQUENCE</scope>
</reference>
<proteinExistence type="predicted"/>
<evidence type="ECO:0000313" key="1">
    <source>
        <dbReference type="EMBL" id="KKL13897.1"/>
    </source>
</evidence>
<comment type="caution">
    <text evidence="1">The sequence shown here is derived from an EMBL/GenBank/DDBJ whole genome shotgun (WGS) entry which is preliminary data.</text>
</comment>
<name>A0A0F9BJB4_9ZZZZ</name>
<dbReference type="AlphaFoldDB" id="A0A0F9BJB4"/>
<sequence>AFASGLQKVTTFGDEATLSAMAMVQQLADLNQEGLEKVTPAMLDFAAAMDVDLQTAATLIGKTLGSTTNALSRYGIEIDAQAAPTN</sequence>
<feature type="non-terminal residue" evidence="1">
    <location>
        <position position="1"/>
    </location>
</feature>
<gene>
    <name evidence="1" type="ORF">LCGC14_2521180</name>
</gene>